<dbReference type="Gene3D" id="1.10.1380.10">
    <property type="entry name" value="Neutral endopeptidase , domain2"/>
    <property type="match status" value="1"/>
</dbReference>
<dbReference type="GO" id="GO:0016485">
    <property type="term" value="P:protein processing"/>
    <property type="evidence" value="ECO:0007669"/>
    <property type="project" value="TreeGrafter"/>
</dbReference>
<dbReference type="PANTHER" id="PTHR11733">
    <property type="entry name" value="ZINC METALLOPROTEASE FAMILY M13 NEPRILYSIN-RELATED"/>
    <property type="match status" value="1"/>
</dbReference>
<feature type="domain" description="Peptidase M13 C-terminal" evidence="2">
    <location>
        <begin position="153"/>
        <end position="342"/>
    </location>
</feature>
<dbReference type="PROSITE" id="PS51885">
    <property type="entry name" value="NEPRILYSIN"/>
    <property type="match status" value="1"/>
</dbReference>
<organism evidence="3 4">
    <name type="scientific">Strongyloides papillosus</name>
    <name type="common">Intestinal threadworm</name>
    <dbReference type="NCBI Taxonomy" id="174720"/>
    <lineage>
        <taxon>Eukaryota</taxon>
        <taxon>Metazoa</taxon>
        <taxon>Ecdysozoa</taxon>
        <taxon>Nematoda</taxon>
        <taxon>Chromadorea</taxon>
        <taxon>Rhabditida</taxon>
        <taxon>Tylenchina</taxon>
        <taxon>Panagrolaimomorpha</taxon>
        <taxon>Strongyloidoidea</taxon>
        <taxon>Strongyloididae</taxon>
        <taxon>Strongyloides</taxon>
    </lineage>
</organism>
<dbReference type="CDD" id="cd08662">
    <property type="entry name" value="M13"/>
    <property type="match status" value="1"/>
</dbReference>
<evidence type="ECO:0000256" key="1">
    <source>
        <dbReference type="ARBA" id="ARBA00007357"/>
    </source>
</evidence>
<feature type="domain" description="Peptidase M13 C-terminal" evidence="2">
    <location>
        <begin position="105"/>
        <end position="151"/>
    </location>
</feature>
<dbReference type="GO" id="GO:0005886">
    <property type="term" value="C:plasma membrane"/>
    <property type="evidence" value="ECO:0007669"/>
    <property type="project" value="TreeGrafter"/>
</dbReference>
<dbReference type="PRINTS" id="PR00786">
    <property type="entry name" value="NEPRILYSIN"/>
</dbReference>
<protein>
    <submittedName>
        <fullName evidence="4">Peptidase_M13 domain-containing protein</fullName>
    </submittedName>
</protein>
<dbReference type="InterPro" id="IPR024079">
    <property type="entry name" value="MetalloPept_cat_dom_sf"/>
</dbReference>
<dbReference type="Pfam" id="PF01431">
    <property type="entry name" value="Peptidase_M13"/>
    <property type="match status" value="2"/>
</dbReference>
<dbReference type="Proteomes" id="UP000046392">
    <property type="component" value="Unplaced"/>
</dbReference>
<dbReference type="InterPro" id="IPR000718">
    <property type="entry name" value="Peptidase_M13"/>
</dbReference>
<dbReference type="AlphaFoldDB" id="A0A0N5BGX0"/>
<name>A0A0N5BGX0_STREA</name>
<sequence length="349" mass="40569">MIKRIKEEFRLIIDEKKNIFDKESRDNLLKKLDETEFKKKIDFLDTSSILLMETCYKDIGISENDNIEEILINMESLSKMNHTKGSCSYNIFNYKKYLNRFVNFNAFYSPLLNVFSTSSNALVEPWFSRYFPHALNYGSIGFVIAHEILHVVEPWFSRYFPHALNYGGIGFVIAHEILHAFDNVRFKIIYGWDKKGELIVTPESIKNFKKKVECFVKQYGDQRESITKKNINGTLTLHENIADNGGLKIAHRAYMKYLQSIGGKETKVPGFENFTSEQFFFIGNGRTLCVHKSKEYLEKQINDPHTPAEIRTNVALSNYKPFSDAFNCKLHSGMNPGNKCEVWKNQKQN</sequence>
<dbReference type="PANTHER" id="PTHR11733:SF167">
    <property type="entry name" value="FI17812P1-RELATED"/>
    <property type="match status" value="1"/>
</dbReference>
<keyword evidence="3" id="KW-1185">Reference proteome</keyword>
<dbReference type="InterPro" id="IPR042089">
    <property type="entry name" value="Peptidase_M13_dom_2"/>
</dbReference>
<dbReference type="GO" id="GO:0004222">
    <property type="term" value="F:metalloendopeptidase activity"/>
    <property type="evidence" value="ECO:0007669"/>
    <property type="project" value="InterPro"/>
</dbReference>
<comment type="similarity">
    <text evidence="1">Belongs to the peptidase M13 family.</text>
</comment>
<accession>A0A0N5BGX0</accession>
<reference evidence="4" key="1">
    <citation type="submission" date="2017-02" db="UniProtKB">
        <authorList>
            <consortium name="WormBaseParasite"/>
        </authorList>
    </citation>
    <scope>IDENTIFICATION</scope>
</reference>
<proteinExistence type="inferred from homology"/>
<evidence type="ECO:0000259" key="2">
    <source>
        <dbReference type="Pfam" id="PF01431"/>
    </source>
</evidence>
<evidence type="ECO:0000313" key="3">
    <source>
        <dbReference type="Proteomes" id="UP000046392"/>
    </source>
</evidence>
<dbReference type="InterPro" id="IPR018497">
    <property type="entry name" value="Peptidase_M13_C"/>
</dbReference>
<dbReference type="Gene3D" id="3.40.390.10">
    <property type="entry name" value="Collagenase (Catalytic Domain)"/>
    <property type="match status" value="2"/>
</dbReference>
<evidence type="ECO:0000313" key="4">
    <source>
        <dbReference type="WBParaSite" id="SPAL_0000522100.1"/>
    </source>
</evidence>
<dbReference type="WBParaSite" id="SPAL_0000522100.1">
    <property type="protein sequence ID" value="SPAL_0000522100.1"/>
    <property type="gene ID" value="SPAL_0000522100"/>
</dbReference>
<dbReference type="SUPFAM" id="SSF55486">
    <property type="entry name" value="Metalloproteases ('zincins'), catalytic domain"/>
    <property type="match status" value="2"/>
</dbReference>